<sequence>YLVFDTQLILGGKNRKYQVSPEEYVFAALNLYLDIVTLFLLLLQLIG</sequence>
<evidence type="ECO:0000256" key="2">
    <source>
        <dbReference type="ARBA" id="ARBA00022692"/>
    </source>
</evidence>
<dbReference type="PANTHER" id="PTHR23291:SF47">
    <property type="entry name" value="TRANSMEMBRANE BAX INHIBITOR MOTIF CONTAINING 7"/>
    <property type="match status" value="1"/>
</dbReference>
<reference evidence="6" key="2">
    <citation type="submission" date="2004-02" db="EMBL/GenBank/DDBJ databases">
        <authorList>
            <consortium name="Genoscope"/>
            <consortium name="Whitehead Institute Centre for Genome Research"/>
        </authorList>
    </citation>
    <scope>NUCLEOTIDE SEQUENCE</scope>
</reference>
<reference evidence="6" key="1">
    <citation type="journal article" date="2004" name="Nature">
        <title>Genome duplication in the teleost fish Tetraodon nigroviridis reveals the early vertebrate proto-karyotype.</title>
        <authorList>
            <person name="Jaillon O."/>
            <person name="Aury J.-M."/>
            <person name="Brunet F."/>
            <person name="Petit J.-L."/>
            <person name="Stange-Thomann N."/>
            <person name="Mauceli E."/>
            <person name="Bouneau L."/>
            <person name="Fischer C."/>
            <person name="Ozouf-Costaz C."/>
            <person name="Bernot A."/>
            <person name="Nicaud S."/>
            <person name="Jaffe D."/>
            <person name="Fisher S."/>
            <person name="Lutfalla G."/>
            <person name="Dossat C."/>
            <person name="Segurens B."/>
            <person name="Dasilva C."/>
            <person name="Salanoubat M."/>
            <person name="Levy M."/>
            <person name="Boudet N."/>
            <person name="Castellano S."/>
            <person name="Anthouard V."/>
            <person name="Jubin C."/>
            <person name="Castelli V."/>
            <person name="Katinka M."/>
            <person name="Vacherie B."/>
            <person name="Biemont C."/>
            <person name="Skalli Z."/>
            <person name="Cattolico L."/>
            <person name="Poulain J."/>
            <person name="De Berardinis V."/>
            <person name="Cruaud C."/>
            <person name="Duprat S."/>
            <person name="Brottier P."/>
            <person name="Coutanceau J.-P."/>
            <person name="Gouzy J."/>
            <person name="Parra G."/>
            <person name="Lardier G."/>
            <person name="Chapple C."/>
            <person name="McKernan K.J."/>
            <person name="McEwan P."/>
            <person name="Bosak S."/>
            <person name="Kellis M."/>
            <person name="Volff J.-N."/>
            <person name="Guigo R."/>
            <person name="Zody M.C."/>
            <person name="Mesirov J."/>
            <person name="Lindblad-Toh K."/>
            <person name="Birren B."/>
            <person name="Nusbaum C."/>
            <person name="Kahn D."/>
            <person name="Robinson-Rechavi M."/>
            <person name="Laudet V."/>
            <person name="Schachter V."/>
            <person name="Quetier F."/>
            <person name="Saurin W."/>
            <person name="Scarpelli C."/>
            <person name="Wincker P."/>
            <person name="Lander E.S."/>
            <person name="Weissenbach J."/>
            <person name="Roest Crollius H."/>
        </authorList>
    </citation>
    <scope>NUCLEOTIDE SEQUENCE [LARGE SCALE GENOMIC DNA]</scope>
</reference>
<feature type="non-terminal residue" evidence="6">
    <location>
        <position position="1"/>
    </location>
</feature>
<comment type="subcellular location">
    <subcellularLocation>
        <location evidence="1">Membrane</location>
        <topology evidence="1">Multi-pass membrane protein</topology>
    </subcellularLocation>
</comment>
<dbReference type="HOGENOM" id="CLU_058671_3_1_1"/>
<protein>
    <submittedName>
        <fullName evidence="6">(spotted green pufferfish) hypothetical protein</fullName>
    </submittedName>
</protein>
<comment type="caution">
    <text evidence="5">Lacks conserved residue(s) required for the propagation of feature annotation.</text>
</comment>
<dbReference type="Pfam" id="PF01027">
    <property type="entry name" value="Bax1-I"/>
    <property type="match status" value="1"/>
</dbReference>
<dbReference type="EMBL" id="CAAE01015119">
    <property type="protein sequence ID" value="CAG12912.1"/>
    <property type="molecule type" value="Genomic_DNA"/>
</dbReference>
<gene>
    <name evidence="6" type="ORF">GSTENG00035390001</name>
</gene>
<feature type="non-terminal residue" evidence="6">
    <location>
        <position position="47"/>
    </location>
</feature>
<keyword evidence="2 5" id="KW-0812">Transmembrane</keyword>
<evidence type="ECO:0000256" key="5">
    <source>
        <dbReference type="RuleBase" id="RU004379"/>
    </source>
</evidence>
<feature type="transmembrane region" description="Helical" evidence="5">
    <location>
        <begin position="24"/>
        <end position="46"/>
    </location>
</feature>
<evidence type="ECO:0000256" key="3">
    <source>
        <dbReference type="ARBA" id="ARBA00022989"/>
    </source>
</evidence>
<dbReference type="GO" id="GO:0016020">
    <property type="term" value="C:membrane"/>
    <property type="evidence" value="ECO:0007669"/>
    <property type="project" value="UniProtKB-SubCell"/>
</dbReference>
<evidence type="ECO:0000256" key="1">
    <source>
        <dbReference type="ARBA" id="ARBA00004141"/>
    </source>
</evidence>
<accession>Q4RFC0</accession>
<comment type="caution">
    <text evidence="6">The sequence shown here is derived from an EMBL/GenBank/DDBJ whole genome shotgun (WGS) entry which is preliminary data.</text>
</comment>
<evidence type="ECO:0000313" key="6">
    <source>
        <dbReference type="EMBL" id="CAG12912.1"/>
    </source>
</evidence>
<name>Q4RFC0_TETNG</name>
<evidence type="ECO:0000256" key="4">
    <source>
        <dbReference type="ARBA" id="ARBA00023136"/>
    </source>
</evidence>
<dbReference type="InterPro" id="IPR006214">
    <property type="entry name" value="Bax_inhibitor_1-related"/>
</dbReference>
<dbReference type="AlphaFoldDB" id="Q4RFC0"/>
<dbReference type="PANTHER" id="PTHR23291">
    <property type="entry name" value="BAX INHIBITOR-RELATED"/>
    <property type="match status" value="1"/>
</dbReference>
<dbReference type="KEGG" id="tng:GSTEN00035390G001"/>
<dbReference type="OrthoDB" id="7933078at2759"/>
<comment type="similarity">
    <text evidence="5">Belongs to the BI1 family.</text>
</comment>
<proteinExistence type="inferred from homology"/>
<keyword evidence="3 5" id="KW-1133">Transmembrane helix</keyword>
<organism evidence="6">
    <name type="scientific">Tetraodon nigroviridis</name>
    <name type="common">Spotted green pufferfish</name>
    <name type="synonym">Chelonodon nigroviridis</name>
    <dbReference type="NCBI Taxonomy" id="99883"/>
    <lineage>
        <taxon>Eukaryota</taxon>
        <taxon>Metazoa</taxon>
        <taxon>Chordata</taxon>
        <taxon>Craniata</taxon>
        <taxon>Vertebrata</taxon>
        <taxon>Euteleostomi</taxon>
        <taxon>Actinopterygii</taxon>
        <taxon>Neopterygii</taxon>
        <taxon>Teleostei</taxon>
        <taxon>Neoteleostei</taxon>
        <taxon>Acanthomorphata</taxon>
        <taxon>Eupercaria</taxon>
        <taxon>Tetraodontiformes</taxon>
        <taxon>Tetradontoidea</taxon>
        <taxon>Tetraodontidae</taxon>
        <taxon>Tetraodon</taxon>
    </lineage>
</organism>
<keyword evidence="4 5" id="KW-0472">Membrane</keyword>